<organism evidence="3 4">
    <name type="scientific">Streptomyces koyangensis</name>
    <dbReference type="NCBI Taxonomy" id="188770"/>
    <lineage>
        <taxon>Bacteria</taxon>
        <taxon>Bacillati</taxon>
        <taxon>Actinomycetota</taxon>
        <taxon>Actinomycetes</taxon>
        <taxon>Kitasatosporales</taxon>
        <taxon>Streptomycetaceae</taxon>
        <taxon>Streptomyces</taxon>
        <taxon>Streptomyces aurantiacus group</taxon>
    </lineage>
</organism>
<feature type="signal peptide" evidence="2">
    <location>
        <begin position="1"/>
        <end position="23"/>
    </location>
</feature>
<dbReference type="GeneID" id="300114718"/>
<dbReference type="AlphaFoldDB" id="A0A385D9K8"/>
<sequence>MARRTLPLAALTAAAALTLTACGGSGEPDDIKGAGGSASAEPSERPEGSDKGRPSFTMPKSFKLEFRDWRSDDPSEQAILDDGREQLRAGYAAIGEGDPDADYFAFYNTKVGLSGGKEWIKSYSDKNVTVIGELPVYDAKAALVGKGDNLASLTYCTDESKAYTENRGTGKKVGNPEGTEPTVQYVTTLRKSEEGVWQTDSVKSERGAC</sequence>
<dbReference type="PROSITE" id="PS51257">
    <property type="entry name" value="PROKAR_LIPOPROTEIN"/>
    <property type="match status" value="1"/>
</dbReference>
<feature type="chain" id="PRO_5038641134" description="Lipoprotein" evidence="2">
    <location>
        <begin position="24"/>
        <end position="209"/>
    </location>
</feature>
<proteinExistence type="predicted"/>
<dbReference type="Proteomes" id="UP000259636">
    <property type="component" value="Chromosome"/>
</dbReference>
<feature type="region of interest" description="Disordered" evidence="1">
    <location>
        <begin position="22"/>
        <end position="58"/>
    </location>
</feature>
<dbReference type="EMBL" id="CP031742">
    <property type="protein sequence ID" value="AXQ55078.1"/>
    <property type="molecule type" value="Genomic_DNA"/>
</dbReference>
<keyword evidence="2" id="KW-0732">Signal</keyword>
<name>A0A385D9K8_9ACTN</name>
<evidence type="ECO:0000313" key="4">
    <source>
        <dbReference type="Proteomes" id="UP000259636"/>
    </source>
</evidence>
<gene>
    <name evidence="3" type="ORF">D0C37_10990</name>
</gene>
<evidence type="ECO:0000313" key="3">
    <source>
        <dbReference type="EMBL" id="AXQ55078.1"/>
    </source>
</evidence>
<accession>A0A385D9K8</accession>
<dbReference type="RefSeq" id="WP_117349217.1">
    <property type="nucleotide sequence ID" value="NZ_CP031742.1"/>
</dbReference>
<evidence type="ECO:0000256" key="2">
    <source>
        <dbReference type="SAM" id="SignalP"/>
    </source>
</evidence>
<evidence type="ECO:0000256" key="1">
    <source>
        <dbReference type="SAM" id="MobiDB-lite"/>
    </source>
</evidence>
<evidence type="ECO:0008006" key="5">
    <source>
        <dbReference type="Google" id="ProtNLM"/>
    </source>
</evidence>
<protein>
    <recommendedName>
        <fullName evidence="5">Lipoprotein</fullName>
    </recommendedName>
</protein>
<feature type="compositionally biased region" description="Basic and acidic residues" evidence="1">
    <location>
        <begin position="42"/>
        <end position="53"/>
    </location>
</feature>
<dbReference type="KEGG" id="sky:D0C37_10990"/>
<reference evidence="3 4" key="1">
    <citation type="submission" date="2018-08" db="EMBL/GenBank/DDBJ databases">
        <authorList>
            <person name="Ferrada E.E."/>
            <person name="Latorre B.A."/>
        </authorList>
    </citation>
    <scope>NUCLEOTIDE SEQUENCE [LARGE SCALE GENOMIC DNA]</scope>
    <source>
        <strain evidence="3 4">VK-A60T</strain>
    </source>
</reference>